<evidence type="ECO:0008006" key="3">
    <source>
        <dbReference type="Google" id="ProtNLM"/>
    </source>
</evidence>
<protein>
    <recommendedName>
        <fullName evidence="3">Bacteriophage protein</fullName>
    </recommendedName>
</protein>
<proteinExistence type="predicted"/>
<evidence type="ECO:0000313" key="1">
    <source>
        <dbReference type="EMBL" id="MBS4102418.1"/>
    </source>
</evidence>
<sequence>MTAQRPLTDEERGELDALNAAVQEAIDTRREWLDAKMHEVATLKVGDDIYDIESGRKLGVVSRLYRYHTNQNALYDTHVTVDYEYETSPRCFGNTSSRLRLSVGTREEAASYAKRRADRLARAW</sequence>
<dbReference type="EMBL" id="JAGXOE010000034">
    <property type="protein sequence ID" value="MBS4102418.1"/>
    <property type="molecule type" value="Genomic_DNA"/>
</dbReference>
<accession>A0ABS5NDV9</accession>
<organism evidence="1 2">
    <name type="scientific">Tsukamurella paurometabola</name>
    <name type="common">Corynebacterium paurometabolum</name>
    <dbReference type="NCBI Taxonomy" id="2061"/>
    <lineage>
        <taxon>Bacteria</taxon>
        <taxon>Bacillati</taxon>
        <taxon>Actinomycetota</taxon>
        <taxon>Actinomycetes</taxon>
        <taxon>Mycobacteriales</taxon>
        <taxon>Tsukamurellaceae</taxon>
        <taxon>Tsukamurella</taxon>
    </lineage>
</organism>
<reference evidence="1 2" key="1">
    <citation type="submission" date="2021-04" db="EMBL/GenBank/DDBJ databases">
        <title>Whole genome sequence analysis of a thiophenic sulfur metabolizing bacteria.</title>
        <authorList>
            <person name="Akhtar N."/>
            <person name="Akram J."/>
            <person name="Aslam A."/>
        </authorList>
    </citation>
    <scope>NUCLEOTIDE SEQUENCE [LARGE SCALE GENOMIC DNA]</scope>
    <source>
        <strain evidence="1 2">3OW</strain>
    </source>
</reference>
<comment type="caution">
    <text evidence="1">The sequence shown here is derived from an EMBL/GenBank/DDBJ whole genome shotgun (WGS) entry which is preliminary data.</text>
</comment>
<gene>
    <name evidence="1" type="ORF">KFZ73_14370</name>
</gene>
<dbReference type="RefSeq" id="WP_212554136.1">
    <property type="nucleotide sequence ID" value="NZ_JAGXOE010000034.1"/>
</dbReference>
<dbReference type="Proteomes" id="UP000676853">
    <property type="component" value="Unassembled WGS sequence"/>
</dbReference>
<name>A0ABS5NDV9_TSUPA</name>
<evidence type="ECO:0000313" key="2">
    <source>
        <dbReference type="Proteomes" id="UP000676853"/>
    </source>
</evidence>
<keyword evidence="2" id="KW-1185">Reference proteome</keyword>